<dbReference type="Gene3D" id="3.40.50.150">
    <property type="entry name" value="Vaccinia Virus protein VP39"/>
    <property type="match status" value="1"/>
</dbReference>
<dbReference type="SUPFAM" id="SSF53335">
    <property type="entry name" value="S-adenosyl-L-methionine-dependent methyltransferases"/>
    <property type="match status" value="1"/>
</dbReference>
<name>A0AAI8K899_9PSED</name>
<protein>
    <submittedName>
        <fullName evidence="2">Methyltransferase domain-containing protein</fullName>
    </submittedName>
</protein>
<sequence>MNLQAPITSHRSDELTALCKAGGDPLRLNVLRALASDSFGVLELAQIFDIGQSGMSHHLKVLAQADLVATRREGNAIFYRRALPDSQRLGGRLHSALLEEVDGLALAQEVQARIAQVQQRRAATSQDFFLRVEEKFRAQQDLIAGLPQYRESLLALLDKLHFGAHTSALEVGPGDGGFLPDLARRFAHVTALDNSPTMLELARQVCEREALDNVTLHLADALGAADVQADCVVLNMVLHHFPDPAQALRQLAARVKAGGSLLVTDLCSHDQAWAREACGDLWLGFEQDDLARWATLAGLTPGDSLYVGLRNGFQIQVRHFQRAAGNTHIGTF</sequence>
<evidence type="ECO:0000313" key="3">
    <source>
        <dbReference type="Proteomes" id="UP000258127"/>
    </source>
</evidence>
<evidence type="ECO:0000313" key="2">
    <source>
        <dbReference type="EMBL" id="AXO86769.1"/>
    </source>
</evidence>
<dbReference type="CDD" id="cd02440">
    <property type="entry name" value="AdoMet_MTases"/>
    <property type="match status" value="1"/>
</dbReference>
<dbReference type="GO" id="GO:0003700">
    <property type="term" value="F:DNA-binding transcription factor activity"/>
    <property type="evidence" value="ECO:0007669"/>
    <property type="project" value="InterPro"/>
</dbReference>
<dbReference type="AlphaFoldDB" id="A0AAI8K899"/>
<keyword evidence="3" id="KW-1185">Reference proteome</keyword>
<keyword evidence="2" id="KW-0489">Methyltransferase</keyword>
<gene>
    <name evidence="2" type="ORF">DZC75_01635</name>
</gene>
<dbReference type="InterPro" id="IPR036390">
    <property type="entry name" value="WH_DNA-bd_sf"/>
</dbReference>
<dbReference type="GO" id="GO:0008757">
    <property type="term" value="F:S-adenosylmethionine-dependent methyltransferase activity"/>
    <property type="evidence" value="ECO:0007669"/>
    <property type="project" value="InterPro"/>
</dbReference>
<evidence type="ECO:0000259" key="1">
    <source>
        <dbReference type="PROSITE" id="PS50987"/>
    </source>
</evidence>
<dbReference type="InterPro" id="IPR029063">
    <property type="entry name" value="SAM-dependent_MTases_sf"/>
</dbReference>
<feature type="domain" description="HTH arsR-type" evidence="1">
    <location>
        <begin position="7"/>
        <end position="101"/>
    </location>
</feature>
<dbReference type="SMART" id="SM00418">
    <property type="entry name" value="HTH_ARSR"/>
    <property type="match status" value="1"/>
</dbReference>
<dbReference type="GO" id="GO:0032259">
    <property type="term" value="P:methylation"/>
    <property type="evidence" value="ECO:0007669"/>
    <property type="project" value="UniProtKB-KW"/>
</dbReference>
<dbReference type="PANTHER" id="PTHR43861">
    <property type="entry name" value="TRANS-ACONITATE 2-METHYLTRANSFERASE-RELATED"/>
    <property type="match status" value="1"/>
</dbReference>
<dbReference type="Proteomes" id="UP000258127">
    <property type="component" value="Chromosome"/>
</dbReference>
<proteinExistence type="predicted"/>
<dbReference type="InterPro" id="IPR011991">
    <property type="entry name" value="ArsR-like_HTH"/>
</dbReference>
<dbReference type="Pfam" id="PF08241">
    <property type="entry name" value="Methyltransf_11"/>
    <property type="match status" value="1"/>
</dbReference>
<dbReference type="SUPFAM" id="SSF46785">
    <property type="entry name" value="Winged helix' DNA-binding domain"/>
    <property type="match status" value="1"/>
</dbReference>
<dbReference type="RefSeq" id="WP_116887424.1">
    <property type="nucleotide sequence ID" value="NZ_CP031641.1"/>
</dbReference>
<organism evidence="2 3">
    <name type="scientific">Pseudomonas parafulva</name>
    <dbReference type="NCBI Taxonomy" id="157782"/>
    <lineage>
        <taxon>Bacteria</taxon>
        <taxon>Pseudomonadati</taxon>
        <taxon>Pseudomonadota</taxon>
        <taxon>Gammaproteobacteria</taxon>
        <taxon>Pseudomonadales</taxon>
        <taxon>Pseudomonadaceae</taxon>
        <taxon>Pseudomonas</taxon>
    </lineage>
</organism>
<accession>A0AAI8K899</accession>
<reference evidence="2 3" key="1">
    <citation type="submission" date="2018-08" db="EMBL/GenBank/DDBJ databases">
        <authorList>
            <person name="Lee Y."/>
            <person name="Kakembo D."/>
        </authorList>
    </citation>
    <scope>NUCLEOTIDE SEQUENCE [LARGE SCALE GENOMIC DNA]</scope>
    <source>
        <strain evidence="2 3">JBCS1880</strain>
    </source>
</reference>
<dbReference type="InterPro" id="IPR001845">
    <property type="entry name" value="HTH_ArsR_DNA-bd_dom"/>
</dbReference>
<dbReference type="EMBL" id="CP031641">
    <property type="protein sequence ID" value="AXO86769.1"/>
    <property type="molecule type" value="Genomic_DNA"/>
</dbReference>
<dbReference type="PROSITE" id="PS50987">
    <property type="entry name" value="HTH_ARSR_2"/>
    <property type="match status" value="1"/>
</dbReference>
<dbReference type="InterPro" id="IPR036388">
    <property type="entry name" value="WH-like_DNA-bd_sf"/>
</dbReference>
<dbReference type="Pfam" id="PF12840">
    <property type="entry name" value="HTH_20"/>
    <property type="match status" value="1"/>
</dbReference>
<dbReference type="PANTHER" id="PTHR43861:SF1">
    <property type="entry name" value="TRANS-ACONITATE 2-METHYLTRANSFERASE"/>
    <property type="match status" value="1"/>
</dbReference>
<dbReference type="PRINTS" id="PR00778">
    <property type="entry name" value="HTHARSR"/>
</dbReference>
<dbReference type="CDD" id="cd00090">
    <property type="entry name" value="HTH_ARSR"/>
    <property type="match status" value="1"/>
</dbReference>
<dbReference type="Gene3D" id="1.10.10.10">
    <property type="entry name" value="Winged helix-like DNA-binding domain superfamily/Winged helix DNA-binding domain"/>
    <property type="match status" value="1"/>
</dbReference>
<keyword evidence="2" id="KW-0808">Transferase</keyword>
<dbReference type="InterPro" id="IPR013216">
    <property type="entry name" value="Methyltransf_11"/>
</dbReference>
<dbReference type="NCBIfam" id="NF033788">
    <property type="entry name" value="HTH_metalloreg"/>
    <property type="match status" value="1"/>
</dbReference>